<keyword evidence="8 14" id="KW-0862">Zinc</keyword>
<evidence type="ECO:0000256" key="13">
    <source>
        <dbReference type="ARBA" id="ARBA00061570"/>
    </source>
</evidence>
<feature type="compositionally biased region" description="Polar residues" evidence="17">
    <location>
        <begin position="719"/>
        <end position="729"/>
    </location>
</feature>
<dbReference type="Pfam" id="PF17862">
    <property type="entry name" value="AAA_lid_3"/>
    <property type="match status" value="1"/>
</dbReference>
<feature type="domain" description="AAA+ ATPase" evidence="18">
    <location>
        <begin position="231"/>
        <end position="370"/>
    </location>
</feature>
<dbReference type="HAMAP" id="MF_01458">
    <property type="entry name" value="FtsH"/>
    <property type="match status" value="1"/>
</dbReference>
<dbReference type="Gene3D" id="3.40.50.300">
    <property type="entry name" value="P-loop containing nucleotide triphosphate hydrolases"/>
    <property type="match status" value="1"/>
</dbReference>
<dbReference type="GO" id="GO:0051301">
    <property type="term" value="P:cell division"/>
    <property type="evidence" value="ECO:0007669"/>
    <property type="project" value="UniProtKB-KW"/>
</dbReference>
<dbReference type="FunFam" id="1.20.58.760:FF:000001">
    <property type="entry name" value="ATP-dependent zinc metalloprotease FtsH"/>
    <property type="match status" value="1"/>
</dbReference>
<evidence type="ECO:0000256" key="4">
    <source>
        <dbReference type="ARBA" id="ARBA00022692"/>
    </source>
</evidence>
<dbReference type="GO" id="GO:0030163">
    <property type="term" value="P:protein catabolic process"/>
    <property type="evidence" value="ECO:0007669"/>
    <property type="project" value="UniProtKB-UniRule"/>
</dbReference>
<dbReference type="GO" id="GO:0016887">
    <property type="term" value="F:ATP hydrolysis activity"/>
    <property type="evidence" value="ECO:0007669"/>
    <property type="project" value="UniProtKB-UniRule"/>
</dbReference>
<comment type="function">
    <text evidence="14">Acts as a processive, ATP-dependent zinc metallopeptidase for both cytoplasmic and membrane proteins. Plays a role in the quality control of integral membrane proteins.</text>
</comment>
<feature type="region of interest" description="Disordered" evidence="17">
    <location>
        <begin position="645"/>
        <end position="729"/>
    </location>
</feature>
<evidence type="ECO:0000256" key="10">
    <source>
        <dbReference type="ARBA" id="ARBA00022989"/>
    </source>
</evidence>
<keyword evidence="3 14" id="KW-0645">Protease</keyword>
<keyword evidence="14" id="KW-1003">Cell membrane</keyword>
<dbReference type="Pfam" id="PF06480">
    <property type="entry name" value="FtsH_ext"/>
    <property type="match status" value="1"/>
</dbReference>
<comment type="similarity">
    <text evidence="13 14">In the central section; belongs to the AAA ATPase family.</text>
</comment>
<dbReference type="InterPro" id="IPR050928">
    <property type="entry name" value="ATP-dep_Zn_Metalloprotease"/>
</dbReference>
<feature type="binding site" evidence="14">
    <location>
        <begin position="239"/>
        <end position="246"/>
    </location>
    <ligand>
        <name>ATP</name>
        <dbReference type="ChEBI" id="CHEBI:30616"/>
    </ligand>
</feature>
<feature type="coiled-coil region" evidence="16">
    <location>
        <begin position="594"/>
        <end position="628"/>
    </location>
</feature>
<evidence type="ECO:0000256" key="6">
    <source>
        <dbReference type="ARBA" id="ARBA00022741"/>
    </source>
</evidence>
<evidence type="ECO:0000313" key="19">
    <source>
        <dbReference type="EMBL" id="POR05674.1"/>
    </source>
</evidence>
<feature type="binding site" evidence="14">
    <location>
        <position position="461"/>
    </location>
    <ligand>
        <name>Zn(2+)</name>
        <dbReference type="ChEBI" id="CHEBI:29105"/>
        <note>catalytic</note>
    </ligand>
</feature>
<keyword evidence="7 14" id="KW-0378">Hydrolase</keyword>
<evidence type="ECO:0000313" key="20">
    <source>
        <dbReference type="Proteomes" id="UP000237350"/>
    </source>
</evidence>
<dbReference type="GO" id="GO:0006508">
    <property type="term" value="P:proteolysis"/>
    <property type="evidence" value="ECO:0007669"/>
    <property type="project" value="UniProtKB-KW"/>
</dbReference>
<feature type="binding site" evidence="14">
    <location>
        <position position="537"/>
    </location>
    <ligand>
        <name>Zn(2+)</name>
        <dbReference type="ChEBI" id="CHEBI:29105"/>
        <note>catalytic</note>
    </ligand>
</feature>
<dbReference type="Pfam" id="PF00004">
    <property type="entry name" value="AAA"/>
    <property type="match status" value="1"/>
</dbReference>
<dbReference type="PANTHER" id="PTHR43655:SF2">
    <property type="entry name" value="AFG3 LIKE MATRIX AAA PEPTIDASE SUBUNIT 2, ISOFORM A"/>
    <property type="match status" value="1"/>
</dbReference>
<feature type="compositionally biased region" description="Basic and acidic residues" evidence="17">
    <location>
        <begin position="674"/>
        <end position="683"/>
    </location>
</feature>
<evidence type="ECO:0000256" key="9">
    <source>
        <dbReference type="ARBA" id="ARBA00022840"/>
    </source>
</evidence>
<dbReference type="EMBL" id="LPWH01000001">
    <property type="protein sequence ID" value="POR05674.1"/>
    <property type="molecule type" value="Genomic_DNA"/>
</dbReference>
<evidence type="ECO:0000256" key="7">
    <source>
        <dbReference type="ARBA" id="ARBA00022801"/>
    </source>
</evidence>
<dbReference type="GO" id="GO:0008270">
    <property type="term" value="F:zinc ion binding"/>
    <property type="evidence" value="ECO:0007669"/>
    <property type="project" value="UniProtKB-UniRule"/>
</dbReference>
<comment type="caution">
    <text evidence="14">Lacks conserved residue(s) required for the propagation of feature annotation.</text>
</comment>
<evidence type="ECO:0000256" key="16">
    <source>
        <dbReference type="SAM" id="Coils"/>
    </source>
</evidence>
<dbReference type="InterPro" id="IPR003959">
    <property type="entry name" value="ATPase_AAA_core"/>
</dbReference>
<dbReference type="SUPFAM" id="SSF140990">
    <property type="entry name" value="FtsH protease domain-like"/>
    <property type="match status" value="1"/>
</dbReference>
<dbReference type="PANTHER" id="PTHR43655">
    <property type="entry name" value="ATP-DEPENDENT PROTEASE"/>
    <property type="match status" value="1"/>
</dbReference>
<feature type="transmembrane region" description="Helical" evidence="14">
    <location>
        <begin position="50"/>
        <end position="68"/>
    </location>
</feature>
<comment type="caution">
    <text evidence="19">The sequence shown here is derived from an EMBL/GenBank/DDBJ whole genome shotgun (WGS) entry which is preliminary data.</text>
</comment>
<dbReference type="RefSeq" id="WP_103679020.1">
    <property type="nucleotide sequence ID" value="NZ_LPWH01000001.1"/>
</dbReference>
<dbReference type="Gene3D" id="3.30.720.210">
    <property type="match status" value="1"/>
</dbReference>
<keyword evidence="12 14" id="KW-0472">Membrane</keyword>
<reference evidence="20" key="1">
    <citation type="submission" date="2015-12" db="EMBL/GenBank/DDBJ databases">
        <authorList>
            <person name="Lodha T.D."/>
            <person name="Chintalapati S."/>
            <person name="Chintalapati V.R."/>
            <person name="Sravanthi T."/>
        </authorList>
    </citation>
    <scope>NUCLEOTIDE SEQUENCE [LARGE SCALE GENOMIC DNA]</scope>
    <source>
        <strain evidence="20">JC133</strain>
    </source>
</reference>
<dbReference type="InterPro" id="IPR000642">
    <property type="entry name" value="Peptidase_M41"/>
</dbReference>
<keyword evidence="19" id="KW-0131">Cell cycle</keyword>
<keyword evidence="16" id="KW-0175">Coiled coil</keyword>
<name>A0A2S4K1M9_9SPIO</name>
<proteinExistence type="inferred from homology"/>
<sequence>MQNGNDKEPRKTGTDDQGPNNRGDRKGLKNGKDNNRDPNNFNFNFRNNRFALVFLVALLGMFLMMLFSNTQTVGQEIPYSQFMGYLREGQVETVRIVDQSEIQGTLRTRDGETRSFTTNIPYFDDDLIRTLREQEVRFSGAPRPVSPLQMLAELFPWMIGFFFIWFMFRQLQGSGNRAFSFGKSKAKRYLEEGIKITFADVAGQNEAKYELQEIVEFLKSPDKFTRIGAKIPKGVLLVGMPGTGKTLLAKACAGEAGVSFFHMSGSDFVEMFVGVGASRVRDLFEQGRKSAPCIIFIDELDAVGRTRGAGYGGGHDEREQTLNQMLVEMDGFDTKSGVIVLAATNRPDVLDPAILRPGRFDRQVTVDMPDVQEREAILAVHCAKIKLDTSVNLNRFARATPGSSGADLANLVNEAALYAARKNKDLVEAEDFEEARDKLLMGVARKSRIINDEEKLKTARHEAGHALLHYYLENADPLHKVTVIPRGRALGVAFSLPEQDSYSKGSGYLRDRIKIAFGGYIAERLFYQDTTTGVQNDLKQATDMARRMVTEWGMSSLGPVSFGQEDEPIFLGKQIATHKDYSESTANAIDLEVRKILEECFRQAEEILQEHQDQLELLAATLVEKETLSDNEIRDLLGFPLVSSPEDPLASLPDSGQNTGGSPAGAQEGDLDEDNSHEVHTDGDGQQGEAEEDHPRDEAPASGEDGFDDQGGSGETRDSSPGSGQDRSE</sequence>
<accession>A0A2S4K1M9</accession>
<dbReference type="CDD" id="cd19501">
    <property type="entry name" value="RecA-like_FtsH"/>
    <property type="match status" value="1"/>
</dbReference>
<feature type="region of interest" description="Disordered" evidence="17">
    <location>
        <begin position="1"/>
        <end position="41"/>
    </location>
</feature>
<dbReference type="GO" id="GO:0005524">
    <property type="term" value="F:ATP binding"/>
    <property type="evidence" value="ECO:0007669"/>
    <property type="project" value="UniProtKB-UniRule"/>
</dbReference>
<comment type="similarity">
    <text evidence="2 14">In the C-terminal section; belongs to the peptidase M41 family.</text>
</comment>
<protein>
    <recommendedName>
        <fullName evidence="14">ATP-dependent zinc metalloprotease FtsH</fullName>
        <ecNumber evidence="14">3.4.24.-</ecNumber>
    </recommendedName>
</protein>
<dbReference type="AlphaFoldDB" id="A0A2S4K1M9"/>
<evidence type="ECO:0000256" key="14">
    <source>
        <dbReference type="HAMAP-Rule" id="MF_01458"/>
    </source>
</evidence>
<dbReference type="Pfam" id="PF01434">
    <property type="entry name" value="Peptidase_M41"/>
    <property type="match status" value="1"/>
</dbReference>
<evidence type="ECO:0000256" key="2">
    <source>
        <dbReference type="ARBA" id="ARBA00010044"/>
    </source>
</evidence>
<comment type="cofactor">
    <cofactor evidence="14">
        <name>Zn(2+)</name>
        <dbReference type="ChEBI" id="CHEBI:29105"/>
    </cofactor>
    <text evidence="14">Binds 1 zinc ion per subunit.</text>
</comment>
<dbReference type="FunFam" id="1.10.8.60:FF:000001">
    <property type="entry name" value="ATP-dependent zinc metalloprotease FtsH"/>
    <property type="match status" value="1"/>
</dbReference>
<keyword evidence="19" id="KW-0132">Cell division</keyword>
<evidence type="ECO:0000259" key="18">
    <source>
        <dbReference type="SMART" id="SM00382"/>
    </source>
</evidence>
<keyword evidence="4 14" id="KW-0812">Transmembrane</keyword>
<dbReference type="InterPro" id="IPR027417">
    <property type="entry name" value="P-loop_NTPase"/>
</dbReference>
<keyword evidence="6 14" id="KW-0547">Nucleotide-binding</keyword>
<organism evidence="19 20">
    <name type="scientific">Alkalispirochaeta sphaeroplastigenens</name>
    <dbReference type="NCBI Taxonomy" id="1187066"/>
    <lineage>
        <taxon>Bacteria</taxon>
        <taxon>Pseudomonadati</taxon>
        <taxon>Spirochaetota</taxon>
        <taxon>Spirochaetia</taxon>
        <taxon>Spirochaetales</taxon>
        <taxon>Spirochaetaceae</taxon>
        <taxon>Alkalispirochaeta</taxon>
    </lineage>
</organism>
<dbReference type="InterPro" id="IPR003960">
    <property type="entry name" value="ATPase_AAA_CS"/>
</dbReference>
<dbReference type="EC" id="3.4.24.-" evidence="14"/>
<feature type="active site" evidence="14">
    <location>
        <position position="462"/>
    </location>
</feature>
<keyword evidence="5 14" id="KW-0479">Metal-binding</keyword>
<dbReference type="Gene3D" id="1.20.58.760">
    <property type="entry name" value="Peptidase M41"/>
    <property type="match status" value="1"/>
</dbReference>
<evidence type="ECO:0000256" key="1">
    <source>
        <dbReference type="ARBA" id="ARBA00004370"/>
    </source>
</evidence>
<dbReference type="FunFam" id="3.40.50.300:FF:000001">
    <property type="entry name" value="ATP-dependent zinc metalloprotease FtsH"/>
    <property type="match status" value="1"/>
</dbReference>
<comment type="subunit">
    <text evidence="14">Homohexamer.</text>
</comment>
<dbReference type="GO" id="GO:0004176">
    <property type="term" value="F:ATP-dependent peptidase activity"/>
    <property type="evidence" value="ECO:0007669"/>
    <property type="project" value="InterPro"/>
</dbReference>
<keyword evidence="10 14" id="KW-1133">Transmembrane helix</keyword>
<keyword evidence="9 14" id="KW-0067">ATP-binding</keyword>
<feature type="compositionally biased region" description="Basic and acidic residues" evidence="17">
    <location>
        <begin position="22"/>
        <end position="36"/>
    </location>
</feature>
<evidence type="ECO:0000256" key="12">
    <source>
        <dbReference type="ARBA" id="ARBA00023136"/>
    </source>
</evidence>
<evidence type="ECO:0000256" key="17">
    <source>
        <dbReference type="SAM" id="MobiDB-lite"/>
    </source>
</evidence>
<evidence type="ECO:0000256" key="8">
    <source>
        <dbReference type="ARBA" id="ARBA00022833"/>
    </source>
</evidence>
<keyword evidence="11 14" id="KW-0482">Metalloprotease</keyword>
<dbReference type="PROSITE" id="PS00674">
    <property type="entry name" value="AAA"/>
    <property type="match status" value="1"/>
</dbReference>
<dbReference type="OrthoDB" id="9809379at2"/>
<dbReference type="Gene3D" id="1.10.8.60">
    <property type="match status" value="1"/>
</dbReference>
<keyword evidence="20" id="KW-1185">Reference proteome</keyword>
<feature type="compositionally biased region" description="Basic and acidic residues" evidence="17">
    <location>
        <begin position="1"/>
        <end position="14"/>
    </location>
</feature>
<dbReference type="GO" id="GO:0005886">
    <property type="term" value="C:plasma membrane"/>
    <property type="evidence" value="ECO:0007669"/>
    <property type="project" value="UniProtKB-SubCell"/>
</dbReference>
<evidence type="ECO:0000256" key="3">
    <source>
        <dbReference type="ARBA" id="ARBA00022670"/>
    </source>
</evidence>
<dbReference type="InterPro" id="IPR003593">
    <property type="entry name" value="AAA+_ATPase"/>
</dbReference>
<dbReference type="InterPro" id="IPR037219">
    <property type="entry name" value="Peptidase_M41-like"/>
</dbReference>
<dbReference type="InterPro" id="IPR005936">
    <property type="entry name" value="FtsH"/>
</dbReference>
<gene>
    <name evidence="14" type="primary">ftsH</name>
    <name evidence="19" type="ORF">AU468_00430</name>
</gene>
<dbReference type="InterPro" id="IPR041569">
    <property type="entry name" value="AAA_lid_3"/>
</dbReference>
<dbReference type="SMART" id="SM00382">
    <property type="entry name" value="AAA"/>
    <property type="match status" value="1"/>
</dbReference>
<dbReference type="SUPFAM" id="SSF52540">
    <property type="entry name" value="P-loop containing nucleoside triphosphate hydrolases"/>
    <property type="match status" value="1"/>
</dbReference>
<dbReference type="Proteomes" id="UP000237350">
    <property type="component" value="Unassembled WGS sequence"/>
</dbReference>
<comment type="subcellular location">
    <subcellularLocation>
        <location evidence="14">Cell membrane</location>
        <topology evidence="14">Multi-pass membrane protein</topology>
        <orientation evidence="14">Cytoplasmic side</orientation>
    </subcellularLocation>
    <subcellularLocation>
        <location evidence="1">Membrane</location>
    </subcellularLocation>
</comment>
<evidence type="ECO:0000256" key="5">
    <source>
        <dbReference type="ARBA" id="ARBA00022723"/>
    </source>
</evidence>
<dbReference type="NCBIfam" id="TIGR01241">
    <property type="entry name" value="FtsH_fam"/>
    <property type="match status" value="1"/>
</dbReference>
<dbReference type="InterPro" id="IPR011546">
    <property type="entry name" value="Pept_M41_FtsH_extracell"/>
</dbReference>
<evidence type="ECO:0000256" key="15">
    <source>
        <dbReference type="RuleBase" id="RU003651"/>
    </source>
</evidence>
<evidence type="ECO:0000256" key="11">
    <source>
        <dbReference type="ARBA" id="ARBA00023049"/>
    </source>
</evidence>
<feature type="binding site" evidence="14">
    <location>
        <position position="465"/>
    </location>
    <ligand>
        <name>Zn(2+)</name>
        <dbReference type="ChEBI" id="CHEBI:29105"/>
        <note>catalytic</note>
    </ligand>
</feature>
<dbReference type="GO" id="GO:0004222">
    <property type="term" value="F:metalloendopeptidase activity"/>
    <property type="evidence" value="ECO:0007669"/>
    <property type="project" value="InterPro"/>
</dbReference>
<comment type="similarity">
    <text evidence="15">Belongs to the AAA ATPase family.</text>
</comment>